<keyword evidence="2" id="KW-0812">Transmembrane</keyword>
<protein>
    <submittedName>
        <fullName evidence="3">Efflux transporter outer membrane subunit</fullName>
    </submittedName>
</protein>
<dbReference type="InterPro" id="IPR003423">
    <property type="entry name" value="OMP_efflux"/>
</dbReference>
<dbReference type="Gene3D" id="1.20.1600.10">
    <property type="entry name" value="Outer membrane efflux proteins (OEP)"/>
    <property type="match status" value="1"/>
</dbReference>
<dbReference type="PANTHER" id="PTHR30203">
    <property type="entry name" value="OUTER MEMBRANE CATION EFFLUX PROTEIN"/>
    <property type="match status" value="1"/>
</dbReference>
<dbReference type="KEGG" id="civ:IMZ16_01415"/>
<comment type="subcellular location">
    <subcellularLocation>
        <location evidence="2">Cell membrane</location>
        <topology evidence="2">Lipid-anchor</topology>
    </subcellularLocation>
</comment>
<dbReference type="Proteomes" id="UP000593605">
    <property type="component" value="Chromosome"/>
</dbReference>
<dbReference type="Pfam" id="PF02321">
    <property type="entry name" value="OEP"/>
    <property type="match status" value="2"/>
</dbReference>
<gene>
    <name evidence="3" type="ORF">IMZ16_01415</name>
</gene>
<reference evidence="3 4" key="1">
    <citation type="submission" date="2020-10" db="EMBL/GenBank/DDBJ databases">
        <title>Complete genome of Cruoricapor ignavus strain M1214 isolated from the blood culture of a febrile patient.</title>
        <authorList>
            <person name="Guglielmino C.J.D."/>
        </authorList>
    </citation>
    <scope>NUCLEOTIDE SEQUENCE [LARGE SCALE GENOMIC DNA]</scope>
    <source>
        <strain evidence="3 4">M1214</strain>
    </source>
</reference>
<dbReference type="Gene3D" id="2.20.200.10">
    <property type="entry name" value="Outer membrane efflux proteins (OEP)"/>
    <property type="match status" value="1"/>
</dbReference>
<dbReference type="PANTHER" id="PTHR30203:SF33">
    <property type="entry name" value="BLR4455 PROTEIN"/>
    <property type="match status" value="1"/>
</dbReference>
<comment type="similarity">
    <text evidence="1 2">Belongs to the outer membrane factor (OMF) (TC 1.B.17) family.</text>
</comment>
<dbReference type="RefSeq" id="WP_193440200.1">
    <property type="nucleotide sequence ID" value="NZ_CP063145.1"/>
</dbReference>
<keyword evidence="2" id="KW-0564">Palmitate</keyword>
<dbReference type="AlphaFoldDB" id="A0A7M1T5I4"/>
<dbReference type="InterPro" id="IPR010131">
    <property type="entry name" value="MdtP/NodT-like"/>
</dbReference>
<keyword evidence="2" id="KW-0449">Lipoprotein</keyword>
<evidence type="ECO:0000313" key="4">
    <source>
        <dbReference type="Proteomes" id="UP000593605"/>
    </source>
</evidence>
<evidence type="ECO:0000313" key="3">
    <source>
        <dbReference type="EMBL" id="QOR74132.1"/>
    </source>
</evidence>
<dbReference type="EMBL" id="CP063145">
    <property type="protein sequence ID" value="QOR74132.1"/>
    <property type="molecule type" value="Genomic_DNA"/>
</dbReference>
<keyword evidence="2" id="KW-1134">Transmembrane beta strand</keyword>
<dbReference type="SUPFAM" id="SSF56954">
    <property type="entry name" value="Outer membrane efflux proteins (OEP)"/>
    <property type="match status" value="1"/>
</dbReference>
<proteinExistence type="inferred from homology"/>
<accession>A0A7M1T5I4</accession>
<organism evidence="3 4">
    <name type="scientific">Cruoricaptor ignavus</name>
    <dbReference type="NCBI Taxonomy" id="1118202"/>
    <lineage>
        <taxon>Bacteria</taxon>
        <taxon>Pseudomonadati</taxon>
        <taxon>Bacteroidota</taxon>
        <taxon>Flavobacteriia</taxon>
        <taxon>Flavobacteriales</taxon>
        <taxon>Weeksellaceae</taxon>
        <taxon>Cruoricaptor</taxon>
    </lineage>
</organism>
<sequence>MLNNQYFRIFAAVFLALVMNSCAIRENYERPSNSAEANLYRTDQLPKDSLGAAQLSWREFFTDDILRNHIAQALQNNQDIRIAEQNIVQAEAYLNQSKAAYAPTISAGADYTLSTASLNSQLSRQMGLGRKYNDIFGLAANLGWEADIFGRIRSMEKAQQAQYFAVVSAHSRVKSTLVASLASAYYHLLSLDEQKRVINETIAIRRKNLATTRALKEAGILTEVAVQQSEALVFSAESLLINVDLQIFQLENTFNLLKGEPGKRVDRGTLDAQNPPVQISAGYPAAMLSHRPDVMQAEFNLINAYELRNAAKTAFYPTLRLTGSGGIQSSQFDDFFSVNSLFGNLTAGLTAPIFQRRQIRTQYEVAVAEREKAMLNFRKTVLQAGKEVSDAIKTYEMQDPIIALKQKEAENYRRSVEYSQELVNYGMANYLEVLNATVNSLNAELSIANAKFSKLNASVELYRALGGGWK</sequence>
<dbReference type="GO" id="GO:0015562">
    <property type="term" value="F:efflux transmembrane transporter activity"/>
    <property type="evidence" value="ECO:0007669"/>
    <property type="project" value="InterPro"/>
</dbReference>
<keyword evidence="2" id="KW-0472">Membrane</keyword>
<dbReference type="NCBIfam" id="TIGR01845">
    <property type="entry name" value="outer_NodT"/>
    <property type="match status" value="1"/>
</dbReference>
<dbReference type="GO" id="GO:0005886">
    <property type="term" value="C:plasma membrane"/>
    <property type="evidence" value="ECO:0007669"/>
    <property type="project" value="UniProtKB-SubCell"/>
</dbReference>
<name>A0A7M1T5I4_9FLAO</name>
<evidence type="ECO:0000256" key="1">
    <source>
        <dbReference type="ARBA" id="ARBA00007613"/>
    </source>
</evidence>
<evidence type="ECO:0000256" key="2">
    <source>
        <dbReference type="RuleBase" id="RU362097"/>
    </source>
</evidence>